<evidence type="ECO:0000313" key="2">
    <source>
        <dbReference type="Proteomes" id="UP000790377"/>
    </source>
</evidence>
<organism evidence="1 2">
    <name type="scientific">Hygrophoropsis aurantiaca</name>
    <dbReference type="NCBI Taxonomy" id="72124"/>
    <lineage>
        <taxon>Eukaryota</taxon>
        <taxon>Fungi</taxon>
        <taxon>Dikarya</taxon>
        <taxon>Basidiomycota</taxon>
        <taxon>Agaricomycotina</taxon>
        <taxon>Agaricomycetes</taxon>
        <taxon>Agaricomycetidae</taxon>
        <taxon>Boletales</taxon>
        <taxon>Coniophorineae</taxon>
        <taxon>Hygrophoropsidaceae</taxon>
        <taxon>Hygrophoropsis</taxon>
    </lineage>
</organism>
<comment type="caution">
    <text evidence="1">The sequence shown here is derived from an EMBL/GenBank/DDBJ whole genome shotgun (WGS) entry which is preliminary data.</text>
</comment>
<dbReference type="Proteomes" id="UP000790377">
    <property type="component" value="Unassembled WGS sequence"/>
</dbReference>
<evidence type="ECO:0000313" key="1">
    <source>
        <dbReference type="EMBL" id="KAH7906549.1"/>
    </source>
</evidence>
<name>A0ACB7ZZF5_9AGAM</name>
<reference evidence="1" key="1">
    <citation type="journal article" date="2021" name="New Phytol.">
        <title>Evolutionary innovations through gain and loss of genes in the ectomycorrhizal Boletales.</title>
        <authorList>
            <person name="Wu G."/>
            <person name="Miyauchi S."/>
            <person name="Morin E."/>
            <person name="Kuo A."/>
            <person name="Drula E."/>
            <person name="Varga T."/>
            <person name="Kohler A."/>
            <person name="Feng B."/>
            <person name="Cao Y."/>
            <person name="Lipzen A."/>
            <person name="Daum C."/>
            <person name="Hundley H."/>
            <person name="Pangilinan J."/>
            <person name="Johnson J."/>
            <person name="Barry K."/>
            <person name="LaButti K."/>
            <person name="Ng V."/>
            <person name="Ahrendt S."/>
            <person name="Min B."/>
            <person name="Choi I.G."/>
            <person name="Park H."/>
            <person name="Plett J.M."/>
            <person name="Magnuson J."/>
            <person name="Spatafora J.W."/>
            <person name="Nagy L.G."/>
            <person name="Henrissat B."/>
            <person name="Grigoriev I.V."/>
            <person name="Yang Z.L."/>
            <person name="Xu J."/>
            <person name="Martin F.M."/>
        </authorList>
    </citation>
    <scope>NUCLEOTIDE SEQUENCE</scope>
    <source>
        <strain evidence="1">ATCC 28755</strain>
    </source>
</reference>
<accession>A0ACB7ZZF5</accession>
<dbReference type="EMBL" id="MU268004">
    <property type="protein sequence ID" value="KAH7906549.1"/>
    <property type="molecule type" value="Genomic_DNA"/>
</dbReference>
<sequence>MKMLYGDHVKPLVRAGIESGIYSSKGEKLMAVRKLTASALEQAGSDMLAAIESHKLEIKKKQKIEDDEGVQSTRTNAEYVKGVRAQEDFPIVAGQFCEVMGHLTGCSFSIYMGGPDPRLDGEVNVVSYHTGTALESNINFATATPDFDECFTKPLSDFLETVYPHPVRKMHALGYVPQTPTASSIPGEPEASSSAFLASSDDSAASAGDTNILALPSQSISALTRWMVSNLPIFDAENSGRSEAHKFVPHIPTTVSWPPLVDMDPLPEFSPDFVDTDEHDLPHLQYSFSLSSSLSTTTTSASQAPDTPITAFRKESSSFNPVLSPPRLRYSLGKPNTSTGDLPLGLSTVYQDLFSASSAPNPGHATFGLISGSDDTLVNPGSDDSRASVAIVNNNTKPKLCATYRKTSNYDTLFNSPPRSQHTEPATLIGVVNNKPLAGATRAPIVESNVPAPSNSLTLPSISAKRKRLQVEAESIRRRSSRTVVPSSRQEEANKIDETKKRKKGGARLMFKLAVLISYY</sequence>
<protein>
    <submittedName>
        <fullName evidence="1">Uncharacterized protein</fullName>
    </submittedName>
</protein>
<proteinExistence type="predicted"/>
<keyword evidence="2" id="KW-1185">Reference proteome</keyword>
<gene>
    <name evidence="1" type="ORF">BJ138DRAFT_1105055</name>
</gene>